<dbReference type="AlphaFoldDB" id="A0A1H5VAK3"/>
<organism evidence="4 5">
    <name type="scientific">Xylanibacter ruminicola</name>
    <name type="common">Prevotella ruminicola</name>
    <dbReference type="NCBI Taxonomy" id="839"/>
    <lineage>
        <taxon>Bacteria</taxon>
        <taxon>Pseudomonadati</taxon>
        <taxon>Bacteroidota</taxon>
        <taxon>Bacteroidia</taxon>
        <taxon>Bacteroidales</taxon>
        <taxon>Prevotellaceae</taxon>
        <taxon>Xylanibacter</taxon>
    </lineage>
</organism>
<evidence type="ECO:0000313" key="4">
    <source>
        <dbReference type="EMBL" id="SEF83811.1"/>
    </source>
</evidence>
<reference evidence="4 5" key="1">
    <citation type="submission" date="2016-10" db="EMBL/GenBank/DDBJ databases">
        <authorList>
            <person name="de Groot N.N."/>
        </authorList>
    </citation>
    <scope>NUCLEOTIDE SEQUENCE [LARGE SCALE GENOMIC DNA]</scope>
    <source>
        <strain evidence="4 5">AR32</strain>
    </source>
</reference>
<dbReference type="InterPro" id="IPR001173">
    <property type="entry name" value="Glyco_trans_2-like"/>
</dbReference>
<evidence type="ECO:0000256" key="1">
    <source>
        <dbReference type="ARBA" id="ARBA00022676"/>
    </source>
</evidence>
<dbReference type="SUPFAM" id="SSF53448">
    <property type="entry name" value="Nucleotide-diphospho-sugar transferases"/>
    <property type="match status" value="1"/>
</dbReference>
<keyword evidence="1" id="KW-0328">Glycosyltransferase</keyword>
<dbReference type="PANTHER" id="PTHR22916:SF51">
    <property type="entry name" value="GLYCOSYLTRANSFERASE EPSH-RELATED"/>
    <property type="match status" value="1"/>
</dbReference>
<dbReference type="RefSeq" id="WP_177172088.1">
    <property type="nucleotide sequence ID" value="NZ_FNUV01000004.1"/>
</dbReference>
<sequence length="352" mass="41413">MKRPSVSIIVPVYHVEPYVEACLRSVMRQTYDGSMECILVDDCGTDESMAIAGKLIAEYTGAVSFKVLHHTHNRGLSAARNTGMDVATGDYLFFLDSDDELTDDCIESLAKPLEKEWHDVVMGCLKRYRILPSGQREYVESYLEQHLPHDVVFSPSTMMRTISEWQNMTAWNRLLRADFIRQNHLRFKEGLIYEDHLWSFQIACLASSFYVVSHTTYLYRYRDDGLSAPDDGRKYYNNLMIIIKDITAFVDERQIETDDYIYRVYRLFFYKLLDFHTTTLSDFVSTYQEMRPYVKAPVKSIIHANGFHIKKIFHDLHFMMPPFIASYWEYLCHRYFYVIVSGIKKQIIRDDE</sequence>
<dbReference type="EMBL" id="FNUV01000004">
    <property type="protein sequence ID" value="SEF83811.1"/>
    <property type="molecule type" value="Genomic_DNA"/>
</dbReference>
<keyword evidence="2 4" id="KW-0808">Transferase</keyword>
<dbReference type="GO" id="GO:0016758">
    <property type="term" value="F:hexosyltransferase activity"/>
    <property type="evidence" value="ECO:0007669"/>
    <property type="project" value="UniProtKB-ARBA"/>
</dbReference>
<dbReference type="Pfam" id="PF00535">
    <property type="entry name" value="Glycos_transf_2"/>
    <property type="match status" value="1"/>
</dbReference>
<accession>A0A1H5VAK3</accession>
<dbReference type="Gene3D" id="3.90.550.10">
    <property type="entry name" value="Spore Coat Polysaccharide Biosynthesis Protein SpsA, Chain A"/>
    <property type="match status" value="1"/>
</dbReference>
<proteinExistence type="predicted"/>
<feature type="domain" description="Glycosyltransferase 2-like" evidence="3">
    <location>
        <begin position="7"/>
        <end position="129"/>
    </location>
</feature>
<dbReference type="PANTHER" id="PTHR22916">
    <property type="entry name" value="GLYCOSYLTRANSFERASE"/>
    <property type="match status" value="1"/>
</dbReference>
<evidence type="ECO:0000259" key="3">
    <source>
        <dbReference type="Pfam" id="PF00535"/>
    </source>
</evidence>
<dbReference type="InterPro" id="IPR029044">
    <property type="entry name" value="Nucleotide-diphossugar_trans"/>
</dbReference>
<evidence type="ECO:0000256" key="2">
    <source>
        <dbReference type="ARBA" id="ARBA00022679"/>
    </source>
</evidence>
<protein>
    <submittedName>
        <fullName evidence="4">Glycosyltransferase involved in cell wall bisynthesis</fullName>
    </submittedName>
</protein>
<dbReference type="CDD" id="cd00761">
    <property type="entry name" value="Glyco_tranf_GTA_type"/>
    <property type="match status" value="1"/>
</dbReference>
<gene>
    <name evidence="4" type="ORF">SAMN05216354_1819</name>
</gene>
<evidence type="ECO:0000313" key="5">
    <source>
        <dbReference type="Proteomes" id="UP000236735"/>
    </source>
</evidence>
<dbReference type="Proteomes" id="UP000236735">
    <property type="component" value="Unassembled WGS sequence"/>
</dbReference>
<name>A0A1H5VAK3_XYLRU</name>